<sequence>MTLNRKLSPGDVYRLLAELRAQLPPDYDPYDDYWAAPYDCDPAICALDDEDRPEEILRAVFIPYPERGAPPWRRVAG</sequence>
<dbReference type="EMBL" id="BAABIE010000013">
    <property type="protein sequence ID" value="GAA4754596.1"/>
    <property type="molecule type" value="Genomic_DNA"/>
</dbReference>
<organism evidence="1 2">
    <name type="scientific">Gordonia alkaliphila</name>
    <dbReference type="NCBI Taxonomy" id="1053547"/>
    <lineage>
        <taxon>Bacteria</taxon>
        <taxon>Bacillati</taxon>
        <taxon>Actinomycetota</taxon>
        <taxon>Actinomycetes</taxon>
        <taxon>Mycobacteriales</taxon>
        <taxon>Gordoniaceae</taxon>
        <taxon>Gordonia</taxon>
    </lineage>
</organism>
<evidence type="ECO:0000313" key="2">
    <source>
        <dbReference type="Proteomes" id="UP001500822"/>
    </source>
</evidence>
<dbReference type="Proteomes" id="UP001500822">
    <property type="component" value="Unassembled WGS sequence"/>
</dbReference>
<name>A0ABP8ZEU9_9ACTN</name>
<gene>
    <name evidence="1" type="ORF">GCM10023217_27840</name>
</gene>
<keyword evidence="2" id="KW-1185">Reference proteome</keyword>
<reference evidence="2" key="1">
    <citation type="journal article" date="2019" name="Int. J. Syst. Evol. Microbiol.">
        <title>The Global Catalogue of Microorganisms (GCM) 10K type strain sequencing project: providing services to taxonomists for standard genome sequencing and annotation.</title>
        <authorList>
            <consortium name="The Broad Institute Genomics Platform"/>
            <consortium name="The Broad Institute Genome Sequencing Center for Infectious Disease"/>
            <person name="Wu L."/>
            <person name="Ma J."/>
        </authorList>
    </citation>
    <scope>NUCLEOTIDE SEQUENCE [LARGE SCALE GENOMIC DNA]</scope>
    <source>
        <strain evidence="2">JCM 18077</strain>
    </source>
</reference>
<comment type="caution">
    <text evidence="1">The sequence shown here is derived from an EMBL/GenBank/DDBJ whole genome shotgun (WGS) entry which is preliminary data.</text>
</comment>
<evidence type="ECO:0000313" key="1">
    <source>
        <dbReference type="EMBL" id="GAA4754596.1"/>
    </source>
</evidence>
<dbReference type="RefSeq" id="WP_345313956.1">
    <property type="nucleotide sequence ID" value="NZ_BAABIE010000013.1"/>
</dbReference>
<protein>
    <submittedName>
        <fullName evidence="1">Uncharacterized protein</fullName>
    </submittedName>
</protein>
<proteinExistence type="predicted"/>
<accession>A0ABP8ZEU9</accession>